<dbReference type="AlphaFoldDB" id="A0A2N8L0X3"/>
<feature type="compositionally biased region" description="Basic and acidic residues" evidence="3">
    <location>
        <begin position="64"/>
        <end position="73"/>
    </location>
</feature>
<comment type="subcellular location">
    <subcellularLocation>
        <location evidence="1">Membrane</location>
    </subcellularLocation>
</comment>
<keyword evidence="2" id="KW-0472">Membrane</keyword>
<gene>
    <name evidence="5" type="ORF">C1O66_18620</name>
</gene>
<feature type="region of interest" description="Disordered" evidence="3">
    <location>
        <begin position="34"/>
        <end position="73"/>
    </location>
</feature>
<organism evidence="5 6">
    <name type="scientific">Kinneretia aquatilis</name>
    <dbReference type="NCBI Taxonomy" id="2070761"/>
    <lineage>
        <taxon>Bacteria</taxon>
        <taxon>Pseudomonadati</taxon>
        <taxon>Pseudomonadota</taxon>
        <taxon>Betaproteobacteria</taxon>
        <taxon>Burkholderiales</taxon>
        <taxon>Sphaerotilaceae</taxon>
        <taxon>Roseateles</taxon>
    </lineage>
</organism>
<accession>A0A2N8L0X3</accession>
<protein>
    <recommendedName>
        <fullName evidence="4">Glycine zipper 2TM domain-containing protein</fullName>
    </recommendedName>
</protein>
<dbReference type="GO" id="GO:0019867">
    <property type="term" value="C:outer membrane"/>
    <property type="evidence" value="ECO:0007669"/>
    <property type="project" value="InterPro"/>
</dbReference>
<comment type="caution">
    <text evidence="5">The sequence shown here is derived from an EMBL/GenBank/DDBJ whole genome shotgun (WGS) entry which is preliminary data.</text>
</comment>
<sequence>MKAPVSFSASQIVASVLGAGVLLGGAYAVGRAQSPEAPAPQTVAAEPAPLKAQLASEKATSSRAESKVVDEPKPAKPEAAALCADCARVLAVNEETREGKASGLGAVGGAVIGGLLGNQIGGGTGKKIATVGGAVAGGMAGNEIEKRQKSHRVWVVRVKLDDGRVQSFVRESDPQFQVGDVLRVRNGQWQRQP</sequence>
<dbReference type="InterPro" id="IPR051407">
    <property type="entry name" value="Bact_OM_lipoprot/Surf_antigen"/>
</dbReference>
<name>A0A2N8L0X3_9BURK</name>
<evidence type="ECO:0000256" key="3">
    <source>
        <dbReference type="SAM" id="MobiDB-lite"/>
    </source>
</evidence>
<feature type="domain" description="Glycine zipper 2TM" evidence="4">
    <location>
        <begin position="104"/>
        <end position="145"/>
    </location>
</feature>
<dbReference type="EMBL" id="POSP01000003">
    <property type="protein sequence ID" value="PND39345.1"/>
    <property type="molecule type" value="Genomic_DNA"/>
</dbReference>
<dbReference type="PANTHER" id="PTHR35603">
    <property type="match status" value="1"/>
</dbReference>
<evidence type="ECO:0000313" key="6">
    <source>
        <dbReference type="Proteomes" id="UP000235916"/>
    </source>
</evidence>
<evidence type="ECO:0000259" key="4">
    <source>
        <dbReference type="Pfam" id="PF05433"/>
    </source>
</evidence>
<dbReference type="RefSeq" id="WP_102769263.1">
    <property type="nucleotide sequence ID" value="NZ_POSP01000003.1"/>
</dbReference>
<dbReference type="OrthoDB" id="8913318at2"/>
<dbReference type="Proteomes" id="UP000235916">
    <property type="component" value="Unassembled WGS sequence"/>
</dbReference>
<dbReference type="PANTHER" id="PTHR35603:SF2">
    <property type="entry name" value="OUTER MEMBRANE LIPOPROTEIN"/>
    <property type="match status" value="1"/>
</dbReference>
<dbReference type="Pfam" id="PF05433">
    <property type="entry name" value="Rick_17kDa_Anti"/>
    <property type="match status" value="1"/>
</dbReference>
<proteinExistence type="predicted"/>
<dbReference type="InterPro" id="IPR008816">
    <property type="entry name" value="Gly_zipper_2TM_dom"/>
</dbReference>
<reference evidence="5 6" key="1">
    <citation type="submission" date="2018-01" db="EMBL/GenBank/DDBJ databases">
        <title>Draft genome sequence of Paucibacter aquatile CR182 isolated from freshwater of the Nakdong River.</title>
        <authorList>
            <person name="Choi A."/>
            <person name="Chung E.J."/>
        </authorList>
    </citation>
    <scope>NUCLEOTIDE SEQUENCE [LARGE SCALE GENOMIC DNA]</scope>
    <source>
        <strain evidence="5 6">CR182</strain>
    </source>
</reference>
<evidence type="ECO:0000256" key="2">
    <source>
        <dbReference type="ARBA" id="ARBA00023136"/>
    </source>
</evidence>
<keyword evidence="6" id="KW-1185">Reference proteome</keyword>
<evidence type="ECO:0000256" key="1">
    <source>
        <dbReference type="ARBA" id="ARBA00004370"/>
    </source>
</evidence>
<evidence type="ECO:0000313" key="5">
    <source>
        <dbReference type="EMBL" id="PND39345.1"/>
    </source>
</evidence>